<reference evidence="4" key="1">
    <citation type="journal article" date="2019" name="Int. J. Syst. Evol. Microbiol.">
        <title>The Global Catalogue of Microorganisms (GCM) 10K type strain sequencing project: providing services to taxonomists for standard genome sequencing and annotation.</title>
        <authorList>
            <consortium name="The Broad Institute Genomics Platform"/>
            <consortium name="The Broad Institute Genome Sequencing Center for Infectious Disease"/>
            <person name="Wu L."/>
            <person name="Ma J."/>
        </authorList>
    </citation>
    <scope>NUCLEOTIDE SEQUENCE [LARGE SCALE GENOMIC DNA]</scope>
    <source>
        <strain evidence="4">KCTC 52487</strain>
    </source>
</reference>
<feature type="chain" id="PRO_5045652000" evidence="2">
    <location>
        <begin position="28"/>
        <end position="257"/>
    </location>
</feature>
<dbReference type="Pfam" id="PF11932">
    <property type="entry name" value="DUF3450"/>
    <property type="match status" value="1"/>
</dbReference>
<proteinExistence type="predicted"/>
<gene>
    <name evidence="3" type="ORF">ACFOOR_03790</name>
</gene>
<evidence type="ECO:0000313" key="3">
    <source>
        <dbReference type="EMBL" id="MFC2925222.1"/>
    </source>
</evidence>
<keyword evidence="4" id="KW-1185">Reference proteome</keyword>
<dbReference type="EMBL" id="JBHRSV010000001">
    <property type="protein sequence ID" value="MFC2925222.1"/>
    <property type="molecule type" value="Genomic_DNA"/>
</dbReference>
<accession>A0ABV6ZUX8</accession>
<dbReference type="InterPro" id="IPR016866">
    <property type="entry name" value="UCP028069"/>
</dbReference>
<keyword evidence="2" id="KW-0732">Signal</keyword>
<dbReference type="Proteomes" id="UP001595379">
    <property type="component" value="Unassembled WGS sequence"/>
</dbReference>
<comment type="caution">
    <text evidence="3">The sequence shown here is derived from an EMBL/GenBank/DDBJ whole genome shotgun (WGS) entry which is preliminary data.</text>
</comment>
<name>A0ABV6ZUX8_9PROT</name>
<feature type="signal peptide" evidence="2">
    <location>
        <begin position="1"/>
        <end position="27"/>
    </location>
</feature>
<evidence type="ECO:0000256" key="2">
    <source>
        <dbReference type="SAM" id="SignalP"/>
    </source>
</evidence>
<evidence type="ECO:0000313" key="4">
    <source>
        <dbReference type="Proteomes" id="UP001595379"/>
    </source>
</evidence>
<evidence type="ECO:0000256" key="1">
    <source>
        <dbReference type="SAM" id="Coils"/>
    </source>
</evidence>
<organism evidence="3 4">
    <name type="scientific">Hyphobacterium vulgare</name>
    <dbReference type="NCBI Taxonomy" id="1736751"/>
    <lineage>
        <taxon>Bacteria</taxon>
        <taxon>Pseudomonadati</taxon>
        <taxon>Pseudomonadota</taxon>
        <taxon>Alphaproteobacteria</taxon>
        <taxon>Maricaulales</taxon>
        <taxon>Maricaulaceae</taxon>
        <taxon>Hyphobacterium</taxon>
    </lineage>
</organism>
<dbReference type="RefSeq" id="WP_343164099.1">
    <property type="nucleotide sequence ID" value="NZ_JBHRSV010000001.1"/>
</dbReference>
<keyword evidence="1" id="KW-0175">Coiled coil</keyword>
<sequence length="257" mass="28640">MAKMRYWLSASVAAALLTGVAGGAAQAQINDVIRTAQQATQDAANAQRQIDDLDDAATDDELQFRALQQQIESQRLYIEQQRVFLQSQQNEIASLEQQIGRVDNVGVEILPMMRDMVQNLENFVNLDLPFNVENRQERIANLYEDLDNPEISAAERYRLILNAYDIEASYGRQIDSYDEEVEIDGVPTNVPTLRIGRVALIRDMPNGALMVRTQYNSDWEPVSGASDAAVTGAFRIAQEVTTPDLFTAPMPGSEDAQ</sequence>
<dbReference type="PIRSF" id="PIRSF028069">
    <property type="entry name" value="UCP028069"/>
    <property type="match status" value="1"/>
</dbReference>
<protein>
    <submittedName>
        <fullName evidence="3">DUF3450 domain-containing protein</fullName>
    </submittedName>
</protein>
<feature type="coiled-coil region" evidence="1">
    <location>
        <begin position="29"/>
        <end position="105"/>
    </location>
</feature>